<dbReference type="GO" id="GO:0016020">
    <property type="term" value="C:membrane"/>
    <property type="evidence" value="ECO:0007669"/>
    <property type="project" value="GOC"/>
</dbReference>
<keyword evidence="2 8" id="KW-0444">Lipid biosynthesis</keyword>
<dbReference type="InterPro" id="IPR037157">
    <property type="entry name" value="Acetyltransf_C_sf"/>
</dbReference>
<dbReference type="NCBIfam" id="NF003657">
    <property type="entry name" value="PRK05289.1"/>
    <property type="match status" value="1"/>
</dbReference>
<dbReference type="GO" id="GO:0009245">
    <property type="term" value="P:lipid A biosynthetic process"/>
    <property type="evidence" value="ECO:0007669"/>
    <property type="project" value="UniProtKB-UniRule"/>
</dbReference>
<dbReference type="GO" id="GO:0005737">
    <property type="term" value="C:cytoplasm"/>
    <property type="evidence" value="ECO:0007669"/>
    <property type="project" value="UniProtKB-SubCell"/>
</dbReference>
<keyword evidence="11" id="KW-1185">Reference proteome</keyword>
<keyword evidence="4 8" id="KW-0808">Transferase</keyword>
<organism evidence="10 11">
    <name type="scientific">Geoanaerobacter pelophilus</name>
    <dbReference type="NCBI Taxonomy" id="60036"/>
    <lineage>
        <taxon>Bacteria</taxon>
        <taxon>Pseudomonadati</taxon>
        <taxon>Thermodesulfobacteriota</taxon>
        <taxon>Desulfuromonadia</taxon>
        <taxon>Geobacterales</taxon>
        <taxon>Geobacteraceae</taxon>
        <taxon>Geoanaerobacter</taxon>
    </lineage>
</organism>
<keyword evidence="5 8" id="KW-0677">Repeat</keyword>
<evidence type="ECO:0000259" key="9">
    <source>
        <dbReference type="Pfam" id="PF13720"/>
    </source>
</evidence>
<keyword evidence="6 8" id="KW-0443">Lipid metabolism</keyword>
<dbReference type="InterPro" id="IPR029098">
    <property type="entry name" value="Acetyltransf_C"/>
</dbReference>
<dbReference type="PANTHER" id="PTHR43480:SF1">
    <property type="entry name" value="ACYL-[ACYL-CARRIER-PROTEIN]--UDP-N-ACETYLGLUCOSAMINE O-ACYLTRANSFERASE, MITOCHONDRIAL-RELATED"/>
    <property type="match status" value="1"/>
</dbReference>
<accession>A0AAW4L3S6</accession>
<evidence type="ECO:0000313" key="10">
    <source>
        <dbReference type="EMBL" id="MBT0665548.1"/>
    </source>
</evidence>
<dbReference type="HAMAP" id="MF_00387">
    <property type="entry name" value="LpxA"/>
    <property type="match status" value="1"/>
</dbReference>
<evidence type="ECO:0000256" key="7">
    <source>
        <dbReference type="ARBA" id="ARBA00023315"/>
    </source>
</evidence>
<feature type="domain" description="UDP N-acetylglucosamine O-acyltransferase C-terminal" evidence="9">
    <location>
        <begin position="174"/>
        <end position="258"/>
    </location>
</feature>
<protein>
    <recommendedName>
        <fullName evidence="8">Acyl-[acyl-carrier-protein]--UDP-N-acetylglucosamine O-acyltransferase</fullName>
        <shortName evidence="8">UDP-N-acetylglucosamine acyltransferase</shortName>
        <ecNumber evidence="8">2.3.1.129</ecNumber>
    </recommendedName>
</protein>
<dbReference type="SUPFAM" id="SSF51161">
    <property type="entry name" value="Trimeric LpxA-like enzymes"/>
    <property type="match status" value="1"/>
</dbReference>
<proteinExistence type="inferred from homology"/>
<dbReference type="InterPro" id="IPR018357">
    <property type="entry name" value="Hexapep_transf_CS"/>
</dbReference>
<keyword evidence="3 8" id="KW-0441">Lipid A biosynthesis</keyword>
<gene>
    <name evidence="8 10" type="primary">lpxA</name>
    <name evidence="10" type="ORF">KI809_14665</name>
</gene>
<dbReference type="InterPro" id="IPR010137">
    <property type="entry name" value="Lipid_A_LpxA"/>
</dbReference>
<comment type="catalytic activity">
    <reaction evidence="8">
        <text>a (3R)-hydroxyacyl-[ACP] + UDP-N-acetyl-alpha-D-glucosamine = a UDP-3-O-[(3R)-3-hydroxyacyl]-N-acetyl-alpha-D-glucosamine + holo-[ACP]</text>
        <dbReference type="Rhea" id="RHEA:67812"/>
        <dbReference type="Rhea" id="RHEA-COMP:9685"/>
        <dbReference type="Rhea" id="RHEA-COMP:9945"/>
        <dbReference type="ChEBI" id="CHEBI:57705"/>
        <dbReference type="ChEBI" id="CHEBI:64479"/>
        <dbReference type="ChEBI" id="CHEBI:78827"/>
        <dbReference type="ChEBI" id="CHEBI:173225"/>
        <dbReference type="EC" id="2.3.1.129"/>
    </reaction>
</comment>
<evidence type="ECO:0000256" key="1">
    <source>
        <dbReference type="ARBA" id="ARBA00022490"/>
    </source>
</evidence>
<dbReference type="NCBIfam" id="TIGR01852">
    <property type="entry name" value="lipid_A_lpxA"/>
    <property type="match status" value="1"/>
</dbReference>
<dbReference type="CDD" id="cd03351">
    <property type="entry name" value="LbH_UDP-GlcNAc_AT"/>
    <property type="match status" value="1"/>
</dbReference>
<dbReference type="Gene3D" id="2.160.10.10">
    <property type="entry name" value="Hexapeptide repeat proteins"/>
    <property type="match status" value="1"/>
</dbReference>
<dbReference type="InterPro" id="IPR011004">
    <property type="entry name" value="Trimer_LpxA-like_sf"/>
</dbReference>
<comment type="caution">
    <text evidence="10">The sequence shown here is derived from an EMBL/GenBank/DDBJ whole genome shotgun (WGS) entry which is preliminary data.</text>
</comment>
<keyword evidence="7 8" id="KW-0012">Acyltransferase</keyword>
<dbReference type="EC" id="2.3.1.129" evidence="8"/>
<dbReference type="RefSeq" id="WP_214172325.1">
    <property type="nucleotide sequence ID" value="NZ_JAHCVJ010000006.1"/>
</dbReference>
<dbReference type="Gene3D" id="1.20.1180.10">
    <property type="entry name" value="Udp N-acetylglucosamine O-acyltransferase, C-terminal domain"/>
    <property type="match status" value="1"/>
</dbReference>
<name>A0AAW4L3S6_9BACT</name>
<comment type="similarity">
    <text evidence="8">Belongs to the transferase hexapeptide repeat family. LpxA subfamily.</text>
</comment>
<dbReference type="AlphaFoldDB" id="A0AAW4L3S6"/>
<evidence type="ECO:0000256" key="6">
    <source>
        <dbReference type="ARBA" id="ARBA00023098"/>
    </source>
</evidence>
<dbReference type="GO" id="GO:0008780">
    <property type="term" value="F:acyl-[acyl-carrier-protein]-UDP-N-acetylglucosamine O-acyltransferase activity"/>
    <property type="evidence" value="ECO:0007669"/>
    <property type="project" value="UniProtKB-UniRule"/>
</dbReference>
<comment type="pathway">
    <text evidence="8">Glycolipid biosynthesis; lipid IV(A) biosynthesis; lipid IV(A) from (3R)-3-hydroxytetradecanoyl-[acyl-carrier-protein] and UDP-N-acetyl-alpha-D-glucosamine: step 1/6.</text>
</comment>
<dbReference type="Pfam" id="PF00132">
    <property type="entry name" value="Hexapep"/>
    <property type="match status" value="1"/>
</dbReference>
<dbReference type="PANTHER" id="PTHR43480">
    <property type="entry name" value="ACYL-[ACYL-CARRIER-PROTEIN]--UDP-N-ACETYLGLUCOSAMINE O-ACYLTRANSFERASE"/>
    <property type="match status" value="1"/>
</dbReference>
<evidence type="ECO:0000256" key="5">
    <source>
        <dbReference type="ARBA" id="ARBA00022737"/>
    </source>
</evidence>
<evidence type="ECO:0000256" key="3">
    <source>
        <dbReference type="ARBA" id="ARBA00022556"/>
    </source>
</evidence>
<dbReference type="PIRSF" id="PIRSF000456">
    <property type="entry name" value="UDP-GlcNAc_acltr"/>
    <property type="match status" value="1"/>
</dbReference>
<evidence type="ECO:0000256" key="2">
    <source>
        <dbReference type="ARBA" id="ARBA00022516"/>
    </source>
</evidence>
<comment type="function">
    <text evidence="8">Involved in the biosynthesis of lipid A, a phosphorylated glycolipid that anchors the lipopolysaccharide to the outer membrane of the cell.</text>
</comment>
<dbReference type="InterPro" id="IPR001451">
    <property type="entry name" value="Hexapep"/>
</dbReference>
<comment type="subunit">
    <text evidence="8">Homotrimer.</text>
</comment>
<reference evidence="10 11" key="1">
    <citation type="submission" date="2021-05" db="EMBL/GenBank/DDBJ databases">
        <title>The draft genome of Geobacter pelophilus DSM 12255.</title>
        <authorList>
            <person name="Xu Z."/>
            <person name="Masuda Y."/>
            <person name="Itoh H."/>
            <person name="Senoo K."/>
        </authorList>
    </citation>
    <scope>NUCLEOTIDE SEQUENCE [LARGE SCALE GENOMIC DNA]</scope>
    <source>
        <strain evidence="10 11">DSM 12255</strain>
    </source>
</reference>
<evidence type="ECO:0000256" key="4">
    <source>
        <dbReference type="ARBA" id="ARBA00022679"/>
    </source>
</evidence>
<dbReference type="Pfam" id="PF13720">
    <property type="entry name" value="Acetyltransf_11"/>
    <property type="match status" value="1"/>
</dbReference>
<keyword evidence="1 8" id="KW-0963">Cytoplasm</keyword>
<evidence type="ECO:0000313" key="11">
    <source>
        <dbReference type="Proteomes" id="UP000811899"/>
    </source>
</evidence>
<dbReference type="PROSITE" id="PS00101">
    <property type="entry name" value="HEXAPEP_TRANSFERASES"/>
    <property type="match status" value="1"/>
</dbReference>
<dbReference type="EMBL" id="JAHCVJ010000006">
    <property type="protein sequence ID" value="MBT0665548.1"/>
    <property type="molecule type" value="Genomic_DNA"/>
</dbReference>
<dbReference type="Proteomes" id="UP000811899">
    <property type="component" value="Unassembled WGS sequence"/>
</dbReference>
<sequence length="260" mass="28004">MIHPTAIIHPGAQIAPDVEVGPYAVIGEHVKIGRGTKIGAHAVIDGWTTIGEENQIFQMAAIGAAPQDLKYNGEETLVIVGDRNVIREFATIHRGTVNGRKQTVVGSNNMLMAYSHVAHDCILGDGIVMANATALAGHVTVDSFAILGGLVAIHQFVNIGGYVMIGGGTMVGHDIPPFTIAATCDKRDASLRGLNLIGLKRRGFSPEVISDLKKAYRILAFSKLKLPEILAKIKSDVRKSKEVDYFVDFIERSERGICRP</sequence>
<evidence type="ECO:0000256" key="8">
    <source>
        <dbReference type="HAMAP-Rule" id="MF_00387"/>
    </source>
</evidence>
<comment type="subcellular location">
    <subcellularLocation>
        <location evidence="8">Cytoplasm</location>
    </subcellularLocation>
</comment>